<comment type="similarity">
    <text evidence="6">Belongs to the NapF family.</text>
</comment>
<dbReference type="OrthoDB" id="9808559at2"/>
<feature type="binding site" evidence="6">
    <location>
        <position position="150"/>
    </location>
    <ligand>
        <name>[4Fe-4S] cluster</name>
        <dbReference type="ChEBI" id="CHEBI:49883"/>
        <label>3</label>
    </ligand>
</feature>
<comment type="function">
    <text evidence="6">Could be involved in the maturation of NapA, the catalytic subunit of the periplasmic nitrate reductase, before its export into the periplasm.</text>
</comment>
<evidence type="ECO:0000256" key="5">
    <source>
        <dbReference type="ARBA" id="ARBA00023014"/>
    </source>
</evidence>
<dbReference type="InterPro" id="IPR017900">
    <property type="entry name" value="4Fe4S_Fe_S_CS"/>
</dbReference>
<dbReference type="InterPro" id="IPR050572">
    <property type="entry name" value="Fe-S_Ferredoxin"/>
</dbReference>
<feature type="binding site" evidence="6">
    <location>
        <position position="46"/>
    </location>
    <ligand>
        <name>[4Fe-4S] cluster</name>
        <dbReference type="ChEBI" id="CHEBI:49883"/>
        <label>1</label>
    </ligand>
</feature>
<evidence type="ECO:0000256" key="3">
    <source>
        <dbReference type="ARBA" id="ARBA00022737"/>
    </source>
</evidence>
<feature type="binding site" evidence="6">
    <location>
        <position position="78"/>
    </location>
    <ligand>
        <name>[4Fe-4S] cluster</name>
        <dbReference type="ChEBI" id="CHEBI:49883"/>
        <label>2</label>
    </ligand>
</feature>
<feature type="binding site" evidence="6">
    <location>
        <position position="36"/>
    </location>
    <ligand>
        <name>[4Fe-4S] cluster</name>
        <dbReference type="ChEBI" id="CHEBI:49883"/>
        <label>1</label>
    </ligand>
</feature>
<sequence>MVDLTRRGVLTGAWRSAAPVVRPPWSGTENNFIALCTRCNACVESCETTILQPGAGGYPTVDFTRGECTFCYACAASCPEPIYLPQQTQPWDISISIGSTCLAYHSVECRSCEDSCEPQVISFRPSLAGKYLPKIETQGCTGCGACVAGCPVSAITVEREHAQ</sequence>
<feature type="binding site" evidence="6">
    <location>
        <position position="143"/>
    </location>
    <ligand>
        <name>[4Fe-4S] cluster</name>
        <dbReference type="ChEBI" id="CHEBI:49883"/>
        <label>3</label>
    </ligand>
</feature>
<dbReference type="Gene3D" id="3.30.70.20">
    <property type="match status" value="2"/>
</dbReference>
<dbReference type="GO" id="GO:0005737">
    <property type="term" value="C:cytoplasm"/>
    <property type="evidence" value="ECO:0007669"/>
    <property type="project" value="UniProtKB-SubCell"/>
</dbReference>
<reference evidence="8 9" key="1">
    <citation type="submission" date="2016-04" db="EMBL/GenBank/DDBJ databases">
        <title>ATOL: Assembling a taxonomically balanced genome-scale reconstruction of the evolutionary history of the Enterobacteriaceae.</title>
        <authorList>
            <person name="Plunkett G.III."/>
            <person name="Neeno-Eckwall E.C."/>
            <person name="Glasner J.D."/>
            <person name="Perna N.T."/>
        </authorList>
    </citation>
    <scope>NUCLEOTIDE SEQUENCE [LARGE SCALE GENOMIC DNA]</scope>
    <source>
        <strain evidence="8 9">ATCC 35613</strain>
    </source>
</reference>
<feature type="binding site" evidence="6">
    <location>
        <position position="68"/>
    </location>
    <ligand>
        <name>[4Fe-4S] cluster</name>
        <dbReference type="ChEBI" id="CHEBI:49883"/>
        <label>2</label>
    </ligand>
</feature>
<dbReference type="SUPFAM" id="SSF54862">
    <property type="entry name" value="4Fe-4S ferredoxins"/>
    <property type="match status" value="1"/>
</dbReference>
<dbReference type="PANTHER" id="PTHR43687:SF4">
    <property type="entry name" value="BLR5484 PROTEIN"/>
    <property type="match status" value="1"/>
</dbReference>
<keyword evidence="4 6" id="KW-0408">Iron</keyword>
<comment type="cofactor">
    <cofactor evidence="6">
        <name>[4Fe-4S] cluster</name>
        <dbReference type="ChEBI" id="CHEBI:49883"/>
    </cofactor>
</comment>
<dbReference type="Proteomes" id="UP000078224">
    <property type="component" value="Unassembled WGS sequence"/>
</dbReference>
<dbReference type="Pfam" id="PF13187">
    <property type="entry name" value="Fer4_9"/>
    <property type="match status" value="1"/>
</dbReference>
<name>A0A1B7JLG0_9GAMM</name>
<dbReference type="EMBL" id="LXEW01000046">
    <property type="protein sequence ID" value="OAT48749.1"/>
    <property type="molecule type" value="Genomic_DNA"/>
</dbReference>
<feature type="binding site" evidence="6">
    <location>
        <position position="146"/>
    </location>
    <ligand>
        <name>[4Fe-4S] cluster</name>
        <dbReference type="ChEBI" id="CHEBI:49883"/>
        <label>3</label>
    </ligand>
</feature>
<dbReference type="HAMAP" id="MF_02201">
    <property type="entry name" value="NapF"/>
    <property type="match status" value="1"/>
</dbReference>
<comment type="subunit">
    <text evidence="6">Interacts with the cytoplasmic NapA precursor.</text>
</comment>
<comment type="subcellular location">
    <subcellularLocation>
        <location evidence="6">Cytoplasm</location>
    </subcellularLocation>
</comment>
<feature type="domain" description="4Fe-4S ferredoxin-type" evidence="7">
    <location>
        <begin position="26"/>
        <end position="56"/>
    </location>
</feature>
<dbReference type="PROSITE" id="PS51379">
    <property type="entry name" value="4FE4S_FER_2"/>
    <property type="match status" value="3"/>
</dbReference>
<dbReference type="PROSITE" id="PS00198">
    <property type="entry name" value="4FE4S_FER_1"/>
    <property type="match status" value="1"/>
</dbReference>
<feature type="binding site" evidence="6">
    <location>
        <position position="74"/>
    </location>
    <ligand>
        <name>[4Fe-4S] cluster</name>
        <dbReference type="ChEBI" id="CHEBI:49883"/>
        <label>2</label>
    </ligand>
</feature>
<feature type="binding site" evidence="6">
    <location>
        <position position="42"/>
    </location>
    <ligand>
        <name>[4Fe-4S] cluster</name>
        <dbReference type="ChEBI" id="CHEBI:49883"/>
        <label>1</label>
    </ligand>
</feature>
<keyword evidence="1 6" id="KW-0004">4Fe-4S</keyword>
<dbReference type="Pfam" id="PF12838">
    <property type="entry name" value="Fer4_7"/>
    <property type="match status" value="1"/>
</dbReference>
<dbReference type="InterPro" id="IPR004496">
    <property type="entry name" value="NapF"/>
</dbReference>
<feature type="binding site" evidence="6">
    <location>
        <position position="71"/>
    </location>
    <ligand>
        <name>[4Fe-4S] cluster</name>
        <dbReference type="ChEBI" id="CHEBI:49883"/>
        <label>2</label>
    </ligand>
</feature>
<dbReference type="InterPro" id="IPR017896">
    <property type="entry name" value="4Fe4S_Fe-S-bd"/>
</dbReference>
<gene>
    <name evidence="6" type="primary">napF</name>
    <name evidence="8" type="ORF">M998_3250</name>
</gene>
<dbReference type="AlphaFoldDB" id="A0A1B7JLG0"/>
<dbReference type="RefSeq" id="WP_068445834.1">
    <property type="nucleotide sequence ID" value="NZ_LXEW01000046.1"/>
</dbReference>
<protein>
    <recommendedName>
        <fullName evidence="6">Ferredoxin-type protein NapF</fullName>
    </recommendedName>
</protein>
<dbReference type="CDD" id="cd10564">
    <property type="entry name" value="NapF_like"/>
    <property type="match status" value="1"/>
</dbReference>
<keyword evidence="3 6" id="KW-0677">Repeat</keyword>
<comment type="caution">
    <text evidence="8">The sequence shown here is derived from an EMBL/GenBank/DDBJ whole genome shotgun (WGS) entry which is preliminary data.</text>
</comment>
<evidence type="ECO:0000256" key="4">
    <source>
        <dbReference type="ARBA" id="ARBA00023004"/>
    </source>
</evidence>
<dbReference type="GO" id="GO:0046872">
    <property type="term" value="F:metal ion binding"/>
    <property type="evidence" value="ECO:0007669"/>
    <property type="project" value="UniProtKB-KW"/>
</dbReference>
<organism evidence="8 9">
    <name type="scientific">Providencia heimbachae ATCC 35613</name>
    <dbReference type="NCBI Taxonomy" id="1354272"/>
    <lineage>
        <taxon>Bacteria</taxon>
        <taxon>Pseudomonadati</taxon>
        <taxon>Pseudomonadota</taxon>
        <taxon>Gammaproteobacteria</taxon>
        <taxon>Enterobacterales</taxon>
        <taxon>Morganellaceae</taxon>
        <taxon>Providencia</taxon>
    </lineage>
</organism>
<feature type="binding site" evidence="6">
    <location>
        <position position="39"/>
    </location>
    <ligand>
        <name>[4Fe-4S] cluster</name>
        <dbReference type="ChEBI" id="CHEBI:49883"/>
        <label>1</label>
    </ligand>
</feature>
<evidence type="ECO:0000259" key="7">
    <source>
        <dbReference type="PROSITE" id="PS51379"/>
    </source>
</evidence>
<evidence type="ECO:0000313" key="8">
    <source>
        <dbReference type="EMBL" id="OAT48749.1"/>
    </source>
</evidence>
<dbReference type="PANTHER" id="PTHR43687">
    <property type="entry name" value="ADENYLYLSULFATE REDUCTASE, BETA SUBUNIT"/>
    <property type="match status" value="1"/>
</dbReference>
<keyword evidence="9" id="KW-1185">Reference proteome</keyword>
<keyword evidence="5 6" id="KW-0411">Iron-sulfur</keyword>
<feature type="domain" description="4Fe-4S ferredoxin-type" evidence="7">
    <location>
        <begin position="57"/>
        <end position="88"/>
    </location>
</feature>
<feature type="domain" description="4Fe-4S ferredoxin-type" evidence="7">
    <location>
        <begin position="131"/>
        <end position="160"/>
    </location>
</feature>
<keyword evidence="2 6" id="KW-0479">Metal-binding</keyword>
<dbReference type="NCBIfam" id="TIGR00402">
    <property type="entry name" value="napF"/>
    <property type="match status" value="1"/>
</dbReference>
<dbReference type="GO" id="GO:0051539">
    <property type="term" value="F:4 iron, 4 sulfur cluster binding"/>
    <property type="evidence" value="ECO:0007669"/>
    <property type="project" value="UniProtKB-UniRule"/>
</dbReference>
<proteinExistence type="inferred from homology"/>
<evidence type="ECO:0000313" key="9">
    <source>
        <dbReference type="Proteomes" id="UP000078224"/>
    </source>
</evidence>
<evidence type="ECO:0000256" key="6">
    <source>
        <dbReference type="HAMAP-Rule" id="MF_02201"/>
    </source>
</evidence>
<evidence type="ECO:0000256" key="1">
    <source>
        <dbReference type="ARBA" id="ARBA00022485"/>
    </source>
</evidence>
<evidence type="ECO:0000256" key="2">
    <source>
        <dbReference type="ARBA" id="ARBA00022723"/>
    </source>
</evidence>
<feature type="binding site" evidence="6">
    <location>
        <position position="140"/>
    </location>
    <ligand>
        <name>[4Fe-4S] cluster</name>
        <dbReference type="ChEBI" id="CHEBI:49883"/>
        <label>3</label>
    </ligand>
</feature>
<accession>A0A1B7JLG0</accession>
<dbReference type="PATRIC" id="fig|1354272.4.peg.3318"/>
<keyword evidence="6" id="KW-0963">Cytoplasm</keyword>